<evidence type="ECO:0000313" key="1">
    <source>
        <dbReference type="EMBL" id="ABS03261.1"/>
    </source>
</evidence>
<dbReference type="HOGENOM" id="CLU_2130123_0_0_11"/>
<dbReference type="EMBL" id="CP000750">
    <property type="protein sequence ID" value="ABS03261.1"/>
    <property type="molecule type" value="Genomic_DNA"/>
</dbReference>
<keyword evidence="2" id="KW-1185">Reference proteome</keyword>
<dbReference type="RefSeq" id="WP_011981600.1">
    <property type="nucleotide sequence ID" value="NC_009664.2"/>
</dbReference>
<accession>A6W8X2</accession>
<reference evidence="2" key="1">
    <citation type="journal article" date="2008" name="PLoS ONE">
        <title>Survival in nuclear waste, extreme resistance, and potential applications gleaned from the genome sequence of Kineococcus radiotolerans SRS30216.</title>
        <authorList>
            <person name="Bagwell C.E."/>
            <person name="Bhat S."/>
            <person name="Hawkins G.M."/>
            <person name="Smith B.W."/>
            <person name="Biswas T."/>
            <person name="Hoover T.R."/>
            <person name="Saunders E."/>
            <person name="Han C.S."/>
            <person name="Tsodikov O.V."/>
            <person name="Shimkets L.J."/>
        </authorList>
    </citation>
    <scope>NUCLEOTIDE SEQUENCE [LARGE SCALE GENOMIC DNA]</scope>
    <source>
        <strain evidence="2">ATCC BAA-149 / DSM 14245 / SRS30216</strain>
    </source>
</reference>
<name>A6W8X2_KINRD</name>
<dbReference type="KEGG" id="kra:Krad_1775"/>
<dbReference type="AlphaFoldDB" id="A6W8X2"/>
<sequence length="113" mass="12405">MKDYTVVSAEDGGVTIAPDPGSLAVHLTDLARALTRHDVADALVQVTDAVRHLDAPQRHLDEQITAWQEEQRDEALSFLVIHPDVLAAFTRHLDTDQAETFAGDVLSHLPEES</sequence>
<evidence type="ECO:0000313" key="2">
    <source>
        <dbReference type="Proteomes" id="UP000001116"/>
    </source>
</evidence>
<dbReference type="STRING" id="266940.Krad_1775"/>
<proteinExistence type="predicted"/>
<organism evidence="1 2">
    <name type="scientific">Kineococcus radiotolerans (strain ATCC BAA-149 / DSM 14245 / SRS30216)</name>
    <dbReference type="NCBI Taxonomy" id="266940"/>
    <lineage>
        <taxon>Bacteria</taxon>
        <taxon>Bacillati</taxon>
        <taxon>Actinomycetota</taxon>
        <taxon>Actinomycetes</taxon>
        <taxon>Kineosporiales</taxon>
        <taxon>Kineosporiaceae</taxon>
        <taxon>Kineococcus</taxon>
    </lineage>
</organism>
<protein>
    <submittedName>
        <fullName evidence="1">Uncharacterized protein</fullName>
    </submittedName>
</protein>
<gene>
    <name evidence="1" type="ordered locus">Krad_1775</name>
</gene>
<dbReference type="Proteomes" id="UP000001116">
    <property type="component" value="Chromosome"/>
</dbReference>